<dbReference type="Gene3D" id="2.60.120.260">
    <property type="entry name" value="Galactose-binding domain-like"/>
    <property type="match status" value="2"/>
</dbReference>
<dbReference type="Pfam" id="PF07738">
    <property type="entry name" value="Sad1_UNC"/>
    <property type="match status" value="1"/>
</dbReference>
<evidence type="ECO:0000259" key="8">
    <source>
        <dbReference type="PROSITE" id="PS51469"/>
    </source>
</evidence>
<evidence type="ECO:0000256" key="3">
    <source>
        <dbReference type="ARBA" id="ARBA00022989"/>
    </source>
</evidence>
<dbReference type="GO" id="GO:0034993">
    <property type="term" value="C:meiotic nuclear membrane microtubule tethering complex"/>
    <property type="evidence" value="ECO:0007669"/>
    <property type="project" value="TreeGrafter"/>
</dbReference>
<sequence length="728" mass="82156">MDFSQLHTYTPPQCAPENTGYTYSLSSSYSTAALEFEKEHQIAAVYESPRMSRRSLRLQTGAGHYANESVADYSQNHSSSSNSSSYTSTRKETRADHSSGVNGDASASKSHTTLVNGYICKDCSLHSQKDSYITRSSSKSLSSSQAAEASSEALFSSSSPFTSIYSRDRMKAGRGLLWFLATGWYQLVSLMSVLNVFFLTRFLPKLWKLLLLLLPFLLLFGECIRTCSALFFYHSVYMKQSYIMMCVVSFAMYLTVPRNNEFNFWHVNFLFLRSFIPLLQPILPPVAFSNVDLERLERVEHQLALLWERVQQGDQKQEERHGNVLGLYSTLKEQLHTQTDRESLGLWVSSLLEQRLGVLRGELDAEQQKQYQESQAARLADLELLLSTLAAKTEVCTADPLSHVSLLLSVGVAQEDHDALLVEVQRLEAELGRVRQDLQGVLGCKGKCGQLDTLQQTVSSQVRKELQALFFGGVGAGEEQREVPESLVHWLSQRYVSTPDLQALLASLEMSILRNVSLQLELSRAQTLGEAESQAKTIVKTVTGTVQHTASTEGMTEEQVKLIVQNALRLYSQDRTGQVDYALESGGGSILSTRCSETYETKTALMSLFGLPLWYFSQSPRVVIQVSPVPDWQHHQRTTKLHCFCKKHKACPLMFVCAQGLDDEYQEEGKLLGHYTYQEDGESLQTFPVMEKNERTFQIIEVRVLSNWGHPEYTCMYRFRVHGEPRPQ</sequence>
<feature type="compositionally biased region" description="Low complexity" evidence="6">
    <location>
        <begin position="73"/>
        <end position="88"/>
    </location>
</feature>
<dbReference type="InterPro" id="IPR045119">
    <property type="entry name" value="SUN1-5"/>
</dbReference>
<organism evidence="9 10">
    <name type="scientific">Sparus aurata</name>
    <name type="common">Gilthead sea bream</name>
    <dbReference type="NCBI Taxonomy" id="8175"/>
    <lineage>
        <taxon>Eukaryota</taxon>
        <taxon>Metazoa</taxon>
        <taxon>Chordata</taxon>
        <taxon>Craniata</taxon>
        <taxon>Vertebrata</taxon>
        <taxon>Euteleostomi</taxon>
        <taxon>Actinopterygii</taxon>
        <taxon>Neopterygii</taxon>
        <taxon>Teleostei</taxon>
        <taxon>Neoteleostei</taxon>
        <taxon>Acanthomorphata</taxon>
        <taxon>Eupercaria</taxon>
        <taxon>Spariformes</taxon>
        <taxon>Sparidae</taxon>
        <taxon>Sparus</taxon>
    </lineage>
</organism>
<reference evidence="9" key="2">
    <citation type="submission" date="2025-08" db="UniProtKB">
        <authorList>
            <consortium name="Ensembl"/>
        </authorList>
    </citation>
    <scope>IDENTIFICATION</scope>
</reference>
<protein>
    <submittedName>
        <fullName evidence="9">Sad1 and UNC84 domain containing 1b</fullName>
    </submittedName>
</protein>
<evidence type="ECO:0000256" key="2">
    <source>
        <dbReference type="ARBA" id="ARBA00022692"/>
    </source>
</evidence>
<dbReference type="InterPro" id="IPR012919">
    <property type="entry name" value="SUN_dom"/>
</dbReference>
<accession>A0A671Y5K2</accession>
<dbReference type="GO" id="GO:0043495">
    <property type="term" value="F:protein-membrane adaptor activity"/>
    <property type="evidence" value="ECO:0007669"/>
    <property type="project" value="TreeGrafter"/>
</dbReference>
<keyword evidence="2 7" id="KW-0812">Transmembrane</keyword>
<feature type="coiled-coil region" evidence="5">
    <location>
        <begin position="410"/>
        <end position="437"/>
    </location>
</feature>
<feature type="domain" description="SUN" evidence="8">
    <location>
        <begin position="534"/>
        <end position="726"/>
    </location>
</feature>
<dbReference type="GO" id="GO:0005637">
    <property type="term" value="C:nuclear inner membrane"/>
    <property type="evidence" value="ECO:0007669"/>
    <property type="project" value="UniProtKB-SubCell"/>
</dbReference>
<feature type="transmembrane region" description="Helical" evidence="7">
    <location>
        <begin position="236"/>
        <end position="256"/>
    </location>
</feature>
<evidence type="ECO:0000256" key="1">
    <source>
        <dbReference type="ARBA" id="ARBA00004540"/>
    </source>
</evidence>
<dbReference type="FunCoup" id="A0A671Y5K2">
    <property type="interactions" value="256"/>
</dbReference>
<evidence type="ECO:0000256" key="7">
    <source>
        <dbReference type="SAM" id="Phobius"/>
    </source>
</evidence>
<evidence type="ECO:0000256" key="5">
    <source>
        <dbReference type="SAM" id="Coils"/>
    </source>
</evidence>
<feature type="compositionally biased region" description="Polar residues" evidence="6">
    <location>
        <begin position="99"/>
        <end position="109"/>
    </location>
</feature>
<feature type="region of interest" description="Disordered" evidence="6">
    <location>
        <begin position="69"/>
        <end position="109"/>
    </location>
</feature>
<dbReference type="OMA" id="HQPEPAC"/>
<proteinExistence type="predicted"/>
<reference evidence="9" key="1">
    <citation type="submission" date="2021-04" db="EMBL/GenBank/DDBJ databases">
        <authorList>
            <consortium name="Wellcome Sanger Institute Data Sharing"/>
        </authorList>
    </citation>
    <scope>NUCLEOTIDE SEQUENCE [LARGE SCALE GENOMIC DNA]</scope>
</reference>
<dbReference type="GeneTree" id="ENSGT00940000155830"/>
<evidence type="ECO:0000313" key="10">
    <source>
        <dbReference type="Proteomes" id="UP000472265"/>
    </source>
</evidence>
<dbReference type="Ensembl" id="ENSSAUT00010059254.1">
    <property type="protein sequence ID" value="ENSSAUP00010056406.1"/>
    <property type="gene ID" value="ENSSAUG00010023152.1"/>
</dbReference>
<feature type="transmembrane region" description="Helical" evidence="7">
    <location>
        <begin position="176"/>
        <end position="200"/>
    </location>
</feature>
<dbReference type="PROSITE" id="PS51469">
    <property type="entry name" value="SUN"/>
    <property type="match status" value="1"/>
</dbReference>
<name>A0A671Y5K2_SPAAU</name>
<dbReference type="InParanoid" id="A0A671Y5K2"/>
<keyword evidence="5" id="KW-0175">Coiled coil</keyword>
<reference evidence="9" key="3">
    <citation type="submission" date="2025-09" db="UniProtKB">
        <authorList>
            <consortium name="Ensembl"/>
        </authorList>
    </citation>
    <scope>IDENTIFICATION</scope>
</reference>
<keyword evidence="3 7" id="KW-1133">Transmembrane helix</keyword>
<dbReference type="PANTHER" id="PTHR12911:SF23">
    <property type="entry name" value="SUN DOMAIN-CONTAINING PROTEIN 1"/>
    <property type="match status" value="1"/>
</dbReference>
<evidence type="ECO:0000256" key="6">
    <source>
        <dbReference type="SAM" id="MobiDB-lite"/>
    </source>
</evidence>
<evidence type="ECO:0000313" key="9">
    <source>
        <dbReference type="Ensembl" id="ENSSAUP00010056406.1"/>
    </source>
</evidence>
<comment type="subcellular location">
    <subcellularLocation>
        <location evidence="1">Nucleus inner membrane</location>
    </subcellularLocation>
</comment>
<keyword evidence="4 7" id="KW-0472">Membrane</keyword>
<dbReference type="PANTHER" id="PTHR12911">
    <property type="entry name" value="SAD1/UNC-84-LIKE PROTEIN-RELATED"/>
    <property type="match status" value="1"/>
</dbReference>
<evidence type="ECO:0000256" key="4">
    <source>
        <dbReference type="ARBA" id="ARBA00023136"/>
    </source>
</evidence>
<feature type="transmembrane region" description="Helical" evidence="7">
    <location>
        <begin position="206"/>
        <end position="224"/>
    </location>
</feature>
<keyword evidence="10" id="KW-1185">Reference proteome</keyword>
<dbReference type="AlphaFoldDB" id="A0A671Y5K2"/>
<dbReference type="Proteomes" id="UP000472265">
    <property type="component" value="Chromosome 23"/>
</dbReference>